<evidence type="ECO:0000313" key="2">
    <source>
        <dbReference type="EMBL" id="KAK7740262.1"/>
    </source>
</evidence>
<protein>
    <submittedName>
        <fullName evidence="2">Uncharacterized protein</fullName>
    </submittedName>
</protein>
<gene>
    <name evidence="2" type="ORF">SLS63_001462</name>
</gene>
<proteinExistence type="predicted"/>
<organism evidence="2 3">
    <name type="scientific">Diaporthe eres</name>
    <name type="common">Phomopsis oblonga</name>
    <dbReference type="NCBI Taxonomy" id="83184"/>
    <lineage>
        <taxon>Eukaryota</taxon>
        <taxon>Fungi</taxon>
        <taxon>Dikarya</taxon>
        <taxon>Ascomycota</taxon>
        <taxon>Pezizomycotina</taxon>
        <taxon>Sordariomycetes</taxon>
        <taxon>Sordariomycetidae</taxon>
        <taxon>Diaporthales</taxon>
        <taxon>Diaporthaceae</taxon>
        <taxon>Diaporthe</taxon>
        <taxon>Diaporthe eres species complex</taxon>
    </lineage>
</organism>
<feature type="signal peptide" evidence="1">
    <location>
        <begin position="1"/>
        <end position="21"/>
    </location>
</feature>
<name>A0ABR1PMC6_DIAER</name>
<dbReference type="Gene3D" id="3.30.530.20">
    <property type="match status" value="1"/>
</dbReference>
<reference evidence="2 3" key="1">
    <citation type="submission" date="2024-02" db="EMBL/GenBank/DDBJ databases">
        <title>De novo assembly and annotation of 12 fungi associated with fruit tree decline syndrome in Ontario, Canada.</title>
        <authorList>
            <person name="Sulman M."/>
            <person name="Ellouze W."/>
            <person name="Ilyukhin E."/>
        </authorList>
    </citation>
    <scope>NUCLEOTIDE SEQUENCE [LARGE SCALE GENOMIC DNA]</scope>
    <source>
        <strain evidence="2 3">M169</strain>
    </source>
</reference>
<accession>A0ABR1PMC6</accession>
<dbReference type="Proteomes" id="UP001430848">
    <property type="component" value="Unassembled WGS sequence"/>
</dbReference>
<dbReference type="InterPro" id="IPR019587">
    <property type="entry name" value="Polyketide_cyclase/dehydratase"/>
</dbReference>
<dbReference type="Pfam" id="PF10604">
    <property type="entry name" value="Polyketide_cyc2"/>
    <property type="match status" value="1"/>
</dbReference>
<dbReference type="SUPFAM" id="SSF55961">
    <property type="entry name" value="Bet v1-like"/>
    <property type="match status" value="1"/>
</dbReference>
<keyword evidence="1" id="KW-0732">Signal</keyword>
<feature type="chain" id="PRO_5046262374" evidence="1">
    <location>
        <begin position="22"/>
        <end position="207"/>
    </location>
</feature>
<dbReference type="InterPro" id="IPR023393">
    <property type="entry name" value="START-like_dom_sf"/>
</dbReference>
<evidence type="ECO:0000256" key="1">
    <source>
        <dbReference type="SAM" id="SignalP"/>
    </source>
</evidence>
<dbReference type="EMBL" id="JAKNSF020000003">
    <property type="protein sequence ID" value="KAK7740262.1"/>
    <property type="molecule type" value="Genomic_DNA"/>
</dbReference>
<comment type="caution">
    <text evidence="2">The sequence shown here is derived from an EMBL/GenBank/DDBJ whole genome shotgun (WGS) entry which is preliminary data.</text>
</comment>
<sequence length="207" mass="22531">MHLSAPLRSLAACSLVASAVASLAERDTDWASIRCPQDPKSTLPTPTYGDTDAVFTACTEQLISAPLELVHDALIDFSSYRLWNSFVVDVEVAPGVKTPGDVYIDMPMTFVTSGIIPLVNTTSDEVVTVIDKNLPTWRSNVTVLGALIVAEHPNILVDEGGGVTRYVSYETYYKNPLIVSLLAARPTLQRLFDQQGKDLKAYVESLV</sequence>
<keyword evidence="3" id="KW-1185">Reference proteome</keyword>
<evidence type="ECO:0000313" key="3">
    <source>
        <dbReference type="Proteomes" id="UP001430848"/>
    </source>
</evidence>